<organism evidence="14 15">
    <name type="scientific">Scytonema millei VB511283</name>
    <dbReference type="NCBI Taxonomy" id="1245923"/>
    <lineage>
        <taxon>Bacteria</taxon>
        <taxon>Bacillati</taxon>
        <taxon>Cyanobacteriota</taxon>
        <taxon>Cyanophyceae</taxon>
        <taxon>Nostocales</taxon>
        <taxon>Scytonemataceae</taxon>
        <taxon>Scytonema</taxon>
    </lineage>
</organism>
<keyword evidence="15" id="KW-1185">Reference proteome</keyword>
<keyword evidence="10" id="KW-0411">Iron-sulfur</keyword>
<dbReference type="Gene3D" id="3.90.1170.50">
    <property type="entry name" value="Aldehyde oxidase/xanthine dehydrogenase, a/b hammerhead"/>
    <property type="match status" value="1"/>
</dbReference>
<evidence type="ECO:0000256" key="5">
    <source>
        <dbReference type="ARBA" id="ARBA00022714"/>
    </source>
</evidence>
<dbReference type="InterPro" id="IPR014309">
    <property type="entry name" value="Xanthine_DH_Mopterin-bd_su"/>
</dbReference>
<reference evidence="14 15" key="1">
    <citation type="journal article" date="2015" name="Genome Announc.">
        <title>Draft Genome Sequence of the Terrestrial Cyanobacterium Scytonema millei VB511283, Isolated from Eastern India.</title>
        <authorList>
            <person name="Sen D."/>
            <person name="Chandrababunaidu M.M."/>
            <person name="Singh D."/>
            <person name="Sanghi N."/>
            <person name="Ghorai A."/>
            <person name="Mishra G.P."/>
            <person name="Madduluri M."/>
            <person name="Adhikary S.P."/>
            <person name="Tripathy S."/>
        </authorList>
    </citation>
    <scope>NUCLEOTIDE SEQUENCE [LARGE SCALE GENOMIC DNA]</scope>
    <source>
        <strain evidence="14 15">VB511283</strain>
    </source>
</reference>
<keyword evidence="5" id="KW-0001">2Fe-2S</keyword>
<dbReference type="InterPro" id="IPR000674">
    <property type="entry name" value="Ald_Oxase/Xan_DH_a/b"/>
</dbReference>
<gene>
    <name evidence="14" type="primary">xdhB</name>
    <name evidence="14" type="ORF">QH73_0010290</name>
</gene>
<evidence type="ECO:0000256" key="3">
    <source>
        <dbReference type="ARBA" id="ARBA00006849"/>
    </source>
</evidence>
<keyword evidence="9" id="KW-0408">Iron</keyword>
<dbReference type="NCBIfam" id="TIGR02965">
    <property type="entry name" value="xanthine_xdhB"/>
    <property type="match status" value="1"/>
</dbReference>
<evidence type="ECO:0000256" key="1">
    <source>
        <dbReference type="ARBA" id="ARBA00001924"/>
    </source>
</evidence>
<dbReference type="FunFam" id="3.30.365.10:FF:000002">
    <property type="entry name" value="Xanthine dehydrogenase oxidase"/>
    <property type="match status" value="1"/>
</dbReference>
<dbReference type="FunFam" id="3.30.365.10:FF:000001">
    <property type="entry name" value="Xanthine dehydrogenase oxidase"/>
    <property type="match status" value="1"/>
</dbReference>
<proteinExistence type="inferred from homology"/>
<evidence type="ECO:0000313" key="14">
    <source>
        <dbReference type="EMBL" id="NHC35043.1"/>
    </source>
</evidence>
<evidence type="ECO:0000256" key="7">
    <source>
        <dbReference type="ARBA" id="ARBA00022827"/>
    </source>
</evidence>
<dbReference type="Gene3D" id="3.30.365.10">
    <property type="entry name" value="Aldehyde oxidase/xanthine dehydrogenase, molybdopterin binding domain"/>
    <property type="match status" value="4"/>
</dbReference>
<evidence type="ECO:0000256" key="12">
    <source>
        <dbReference type="ARBA" id="ARBA00053029"/>
    </source>
</evidence>
<dbReference type="RefSeq" id="WP_039716504.1">
    <property type="nucleotide sequence ID" value="NZ_JTJC03000002.1"/>
</dbReference>
<evidence type="ECO:0000256" key="11">
    <source>
        <dbReference type="ARBA" id="ARBA00034078"/>
    </source>
</evidence>
<evidence type="ECO:0000256" key="9">
    <source>
        <dbReference type="ARBA" id="ARBA00023004"/>
    </source>
</evidence>
<comment type="cofactor">
    <cofactor evidence="12">
        <name>Mo-molybdopterin cytosine dinucleotide</name>
        <dbReference type="ChEBI" id="CHEBI:71308"/>
    </cofactor>
</comment>
<dbReference type="PANTHER" id="PTHR45444:SF3">
    <property type="entry name" value="XANTHINE DEHYDROGENASE"/>
    <property type="match status" value="1"/>
</dbReference>
<dbReference type="SMART" id="SM01008">
    <property type="entry name" value="Ald_Xan_dh_C"/>
    <property type="match status" value="1"/>
</dbReference>
<dbReference type="AlphaFoldDB" id="A0A9X5E588"/>
<keyword evidence="6" id="KW-0479">Metal-binding</keyword>
<dbReference type="Pfam" id="PF02738">
    <property type="entry name" value="MoCoBD_1"/>
    <property type="match status" value="1"/>
</dbReference>
<evidence type="ECO:0000256" key="2">
    <source>
        <dbReference type="ARBA" id="ARBA00001974"/>
    </source>
</evidence>
<feature type="domain" description="Aldehyde oxidase/xanthine dehydrogenase a/b hammerhead" evidence="13">
    <location>
        <begin position="18"/>
        <end position="125"/>
    </location>
</feature>
<comment type="cofactor">
    <cofactor evidence="11">
        <name>[2Fe-2S] cluster</name>
        <dbReference type="ChEBI" id="CHEBI:190135"/>
    </cofactor>
</comment>
<keyword evidence="7" id="KW-0274">FAD</keyword>
<evidence type="ECO:0000256" key="8">
    <source>
        <dbReference type="ARBA" id="ARBA00023002"/>
    </source>
</evidence>
<evidence type="ECO:0000256" key="4">
    <source>
        <dbReference type="ARBA" id="ARBA00022630"/>
    </source>
</evidence>
<dbReference type="Proteomes" id="UP000031532">
    <property type="component" value="Unassembled WGS sequence"/>
</dbReference>
<comment type="cofactor">
    <cofactor evidence="2">
        <name>FAD</name>
        <dbReference type="ChEBI" id="CHEBI:57692"/>
    </cofactor>
</comment>
<dbReference type="InterPro" id="IPR036856">
    <property type="entry name" value="Ald_Oxase/Xan_DH_a/b_sf"/>
</dbReference>
<name>A0A9X5E588_9CYAN</name>
<dbReference type="GO" id="GO:0051537">
    <property type="term" value="F:2 iron, 2 sulfur cluster binding"/>
    <property type="evidence" value="ECO:0007669"/>
    <property type="project" value="UniProtKB-KW"/>
</dbReference>
<evidence type="ECO:0000256" key="10">
    <source>
        <dbReference type="ARBA" id="ARBA00023014"/>
    </source>
</evidence>
<dbReference type="EMBL" id="JTJC03000002">
    <property type="protein sequence ID" value="NHC35043.1"/>
    <property type="molecule type" value="Genomic_DNA"/>
</dbReference>
<dbReference type="GO" id="GO:0005506">
    <property type="term" value="F:iron ion binding"/>
    <property type="evidence" value="ECO:0007669"/>
    <property type="project" value="InterPro"/>
</dbReference>
<dbReference type="SUPFAM" id="SSF56003">
    <property type="entry name" value="Molybdenum cofactor-binding domain"/>
    <property type="match status" value="1"/>
</dbReference>
<dbReference type="EC" id="1.17.1.4" evidence="14"/>
<sequence length="781" mass="85309">MNTVGEKRSHESAVGHVSGKAIYTDDQRLPAGMLSLYPVLSPHAKARITKIDPAGAYEIDGVVTVITAADVPGVNDTGTIVYDEILLPDEEISYYGQAVVWVAGETDEAARLGAEKVVVEYEPLEPILTIKDAIAADSFHLKPKAIKRGDPTAALQQVDCYLEGEMAMNGQDHFYLETHASWVIPDGEGNYQVYASTQHPTETQIVVSRVLGITKNQVVVTCIRMGGGFGGKESQANPFAGVAAIAACKTGRPVRVKLKRHHDMILTGKRHGFLGQYKVGFTNEGKIVALDVDLYADGGWSLDLSSPVLLRAMLHVDNAYYIPHLAVKGQIAKTNKVSNTAFRGFGGPQGMVVIEDIVDRVARHLGLPPEVVRERNFYHGEGETNTTHYDQEIFDNRITKVWQQVKDSSNFTARREAIAQYNQASTYKKRGLAITPVKFGISFNKTQYNQAGALVLIYTDGSIQLNHGGTEMGQGLHTKMLQVAAQTLGVKIERLRIMPTSTEKVPNTSATAASSGADLNGQAVKDACETLKSRLAVVAAGLLKLDTPEEMVFADDWIYCRTYPSARVHFEEVTKQAYGDRISLSATGYYRTPNIYWDDATGKGRPFYYFAYGAAVSEVEVDGFTGNFKLRQVDIVHDVGESLNPLVDRGQIEGGFVQGMGWLTMEELVWDEKGRIRTYAPSTYKIPTIGEIPENFNLHLLERAAQDGVIYGSKAVGEPPLMLALSVREAIRAAVAAFGETDYVPLASPATPEAILWAIEYVRDRATEAVEAVGEPQPVSG</sequence>
<dbReference type="InterPro" id="IPR037165">
    <property type="entry name" value="AldOxase/xan_DH_Mopterin-bd_sf"/>
</dbReference>
<dbReference type="Pfam" id="PF01315">
    <property type="entry name" value="Ald_Xan_dh_C"/>
    <property type="match status" value="1"/>
</dbReference>
<evidence type="ECO:0000313" key="15">
    <source>
        <dbReference type="Proteomes" id="UP000031532"/>
    </source>
</evidence>
<dbReference type="Pfam" id="PF20256">
    <property type="entry name" value="MoCoBD_2"/>
    <property type="match status" value="1"/>
</dbReference>
<accession>A0A9X5E588</accession>
<dbReference type="InterPro" id="IPR016208">
    <property type="entry name" value="Ald_Oxase/xanthine_DH-like"/>
</dbReference>
<dbReference type="GO" id="GO:0030151">
    <property type="term" value="F:molybdenum ion binding"/>
    <property type="evidence" value="ECO:0007669"/>
    <property type="project" value="InterPro"/>
</dbReference>
<dbReference type="SUPFAM" id="SSF54665">
    <property type="entry name" value="CO dehydrogenase molybdoprotein N-domain-like"/>
    <property type="match status" value="1"/>
</dbReference>
<dbReference type="GO" id="GO:0004854">
    <property type="term" value="F:xanthine dehydrogenase activity"/>
    <property type="evidence" value="ECO:0007669"/>
    <property type="project" value="UniProtKB-EC"/>
</dbReference>
<evidence type="ECO:0000256" key="6">
    <source>
        <dbReference type="ARBA" id="ARBA00022723"/>
    </source>
</evidence>
<dbReference type="InterPro" id="IPR008274">
    <property type="entry name" value="AldOxase/xan_DH_MoCoBD1"/>
</dbReference>
<dbReference type="PANTHER" id="PTHR45444">
    <property type="entry name" value="XANTHINE DEHYDROGENASE"/>
    <property type="match status" value="1"/>
</dbReference>
<comment type="caution">
    <text evidence="14">The sequence shown here is derived from an EMBL/GenBank/DDBJ whole genome shotgun (WGS) entry which is preliminary data.</text>
</comment>
<dbReference type="FunFam" id="3.30.365.10:FF:000003">
    <property type="entry name" value="Aldehyde oxidase 1"/>
    <property type="match status" value="1"/>
</dbReference>
<dbReference type="OrthoDB" id="41753at2"/>
<comment type="similarity">
    <text evidence="3">Belongs to the xanthine dehydrogenase family.</text>
</comment>
<evidence type="ECO:0000259" key="13">
    <source>
        <dbReference type="SMART" id="SM01008"/>
    </source>
</evidence>
<dbReference type="InterPro" id="IPR046867">
    <property type="entry name" value="AldOxase/xan_DH_MoCoBD2"/>
</dbReference>
<keyword evidence="4" id="KW-0285">Flavoprotein</keyword>
<keyword evidence="8 14" id="KW-0560">Oxidoreductase</keyword>
<protein>
    <submittedName>
        <fullName evidence="14">Xanthine dehydrogenase molybdopterin binding subunit</fullName>
        <ecNumber evidence="14">1.17.1.4</ecNumber>
    </submittedName>
</protein>
<comment type="cofactor">
    <cofactor evidence="1">
        <name>Mo-molybdopterin</name>
        <dbReference type="ChEBI" id="CHEBI:71302"/>
    </cofactor>
</comment>